<dbReference type="OrthoDB" id="9846864at2"/>
<keyword evidence="2" id="KW-1185">Reference proteome</keyword>
<protein>
    <submittedName>
        <fullName evidence="1">Uncharacterized protein</fullName>
    </submittedName>
</protein>
<name>A0A3N1D5B6_9ACTN</name>
<dbReference type="RefSeq" id="WP_148086159.1">
    <property type="nucleotide sequence ID" value="NZ_RJKE01000001.1"/>
</dbReference>
<dbReference type="Proteomes" id="UP000272400">
    <property type="component" value="Unassembled WGS sequence"/>
</dbReference>
<organism evidence="1 2">
    <name type="scientific">Actinocorallia herbida</name>
    <dbReference type="NCBI Taxonomy" id="58109"/>
    <lineage>
        <taxon>Bacteria</taxon>
        <taxon>Bacillati</taxon>
        <taxon>Actinomycetota</taxon>
        <taxon>Actinomycetes</taxon>
        <taxon>Streptosporangiales</taxon>
        <taxon>Thermomonosporaceae</taxon>
        <taxon>Actinocorallia</taxon>
    </lineage>
</organism>
<evidence type="ECO:0000313" key="2">
    <source>
        <dbReference type="Proteomes" id="UP000272400"/>
    </source>
</evidence>
<proteinExistence type="predicted"/>
<gene>
    <name evidence="1" type="ORF">EDD29_6411</name>
</gene>
<comment type="caution">
    <text evidence="1">The sequence shown here is derived from an EMBL/GenBank/DDBJ whole genome shotgun (WGS) entry which is preliminary data.</text>
</comment>
<dbReference type="EMBL" id="RJKE01000001">
    <property type="protein sequence ID" value="ROO88732.1"/>
    <property type="molecule type" value="Genomic_DNA"/>
</dbReference>
<evidence type="ECO:0000313" key="1">
    <source>
        <dbReference type="EMBL" id="ROO88732.1"/>
    </source>
</evidence>
<dbReference type="AlphaFoldDB" id="A0A3N1D5B6"/>
<accession>A0A3N1D5B6</accession>
<sequence length="157" mass="17013">MKHERAERESRAVRGALGLLRPAERPPAPGDPAYALGRLLATVEQLAGPGGMYRDWARFDAGYRSAAPPGQHPTMVLKRLMRTVRQLTEMRGGIARGAATGVLAATEVLFAEILLADDDAPIGAALEQLEEARALFQQSLERVEGLTRMLRETLSPG</sequence>
<reference evidence="1 2" key="1">
    <citation type="submission" date="2018-11" db="EMBL/GenBank/DDBJ databases">
        <title>Sequencing the genomes of 1000 actinobacteria strains.</title>
        <authorList>
            <person name="Klenk H.-P."/>
        </authorList>
    </citation>
    <scope>NUCLEOTIDE SEQUENCE [LARGE SCALE GENOMIC DNA]</scope>
    <source>
        <strain evidence="1 2">DSM 44254</strain>
    </source>
</reference>